<evidence type="ECO:0000259" key="2">
    <source>
        <dbReference type="Pfam" id="PF22725"/>
    </source>
</evidence>
<evidence type="ECO:0000313" key="4">
    <source>
        <dbReference type="Proteomes" id="UP001597101"/>
    </source>
</evidence>
<evidence type="ECO:0000259" key="1">
    <source>
        <dbReference type="Pfam" id="PF01408"/>
    </source>
</evidence>
<dbReference type="SUPFAM" id="SSF55347">
    <property type="entry name" value="Glyceraldehyde-3-phosphate dehydrogenase-like, C-terminal domain"/>
    <property type="match status" value="1"/>
</dbReference>
<dbReference type="PANTHER" id="PTHR43708">
    <property type="entry name" value="CONSERVED EXPRESSED OXIDOREDUCTASE (EUROFUNG)"/>
    <property type="match status" value="1"/>
</dbReference>
<evidence type="ECO:0000313" key="3">
    <source>
        <dbReference type="EMBL" id="MFD0916813.1"/>
    </source>
</evidence>
<dbReference type="Proteomes" id="UP001597101">
    <property type="component" value="Unassembled WGS sequence"/>
</dbReference>
<dbReference type="Gene3D" id="3.40.50.720">
    <property type="entry name" value="NAD(P)-binding Rossmann-like Domain"/>
    <property type="match status" value="1"/>
</dbReference>
<accession>A0ABW3FGE7</accession>
<dbReference type="InterPro" id="IPR055170">
    <property type="entry name" value="GFO_IDH_MocA-like_dom"/>
</dbReference>
<proteinExistence type="predicted"/>
<dbReference type="PANTHER" id="PTHR43708:SF3">
    <property type="entry name" value="OXIDOREDUCTASE"/>
    <property type="match status" value="1"/>
</dbReference>
<gene>
    <name evidence="3" type="ORF">ACFQ14_10375</name>
</gene>
<dbReference type="InterPro" id="IPR000683">
    <property type="entry name" value="Gfo/Idh/MocA-like_OxRdtase_N"/>
</dbReference>
<organism evidence="3 4">
    <name type="scientific">Pseudahrensia aquimaris</name>
    <dbReference type="NCBI Taxonomy" id="744461"/>
    <lineage>
        <taxon>Bacteria</taxon>
        <taxon>Pseudomonadati</taxon>
        <taxon>Pseudomonadota</taxon>
        <taxon>Alphaproteobacteria</taxon>
        <taxon>Hyphomicrobiales</taxon>
        <taxon>Ahrensiaceae</taxon>
        <taxon>Pseudahrensia</taxon>
    </lineage>
</organism>
<keyword evidence="4" id="KW-1185">Reference proteome</keyword>
<dbReference type="Gene3D" id="3.30.360.10">
    <property type="entry name" value="Dihydrodipicolinate Reductase, domain 2"/>
    <property type="match status" value="1"/>
</dbReference>
<dbReference type="RefSeq" id="WP_377212661.1">
    <property type="nucleotide sequence ID" value="NZ_JBHTJV010000009.1"/>
</dbReference>
<dbReference type="InterPro" id="IPR036291">
    <property type="entry name" value="NAD(P)-bd_dom_sf"/>
</dbReference>
<name>A0ABW3FGE7_9HYPH</name>
<sequence>MWPKPTKRLKLGFVGGGRGALVGEWHAMGARMSNRWEIVAGALSSKPDIAAESAKDWMLERSYDDFAVMAAAEAAHPDGIDAVAICTPNHTHFTIAKAFLENGIGVICDKPMVTTMDEARELVSLVQQSGVFFGVTYTYSFHSMVRQMKAMVAKGMIGKVRQAHVEYVQDWASGASDPATKQAAWRRDPALAGRASVTGDIGTHAFHLIHFVTGEPVNEVSARFHICGGAERMEDTAFMQLKMGADIPATLWCTQAAPGNACGLRLRVYGESGGLEWNQEHPEIVHHTRVGEPTQILMRGHGKGMLPEAEHMIRLPRGHAEGVSDAWCSLYTEMAIALEAHRAGERANVMVPDVVDGARGVFFVDASADSAEADGAWQKCWFEG</sequence>
<feature type="domain" description="GFO/IDH/MocA-like oxidoreductase" evidence="2">
    <location>
        <begin position="145"/>
        <end position="276"/>
    </location>
</feature>
<protein>
    <submittedName>
        <fullName evidence="3">Gfo/Idh/MocA family protein</fullName>
    </submittedName>
</protein>
<dbReference type="EMBL" id="JBHTJV010000009">
    <property type="protein sequence ID" value="MFD0916813.1"/>
    <property type="molecule type" value="Genomic_DNA"/>
</dbReference>
<dbReference type="SUPFAM" id="SSF51735">
    <property type="entry name" value="NAD(P)-binding Rossmann-fold domains"/>
    <property type="match status" value="1"/>
</dbReference>
<dbReference type="Pfam" id="PF01408">
    <property type="entry name" value="GFO_IDH_MocA"/>
    <property type="match status" value="1"/>
</dbReference>
<comment type="caution">
    <text evidence="3">The sequence shown here is derived from an EMBL/GenBank/DDBJ whole genome shotgun (WGS) entry which is preliminary data.</text>
</comment>
<reference evidence="4" key="1">
    <citation type="journal article" date="2019" name="Int. J. Syst. Evol. Microbiol.">
        <title>The Global Catalogue of Microorganisms (GCM) 10K type strain sequencing project: providing services to taxonomists for standard genome sequencing and annotation.</title>
        <authorList>
            <consortium name="The Broad Institute Genomics Platform"/>
            <consortium name="The Broad Institute Genome Sequencing Center for Infectious Disease"/>
            <person name="Wu L."/>
            <person name="Ma J."/>
        </authorList>
    </citation>
    <scope>NUCLEOTIDE SEQUENCE [LARGE SCALE GENOMIC DNA]</scope>
    <source>
        <strain evidence="4">CCUG 60023</strain>
    </source>
</reference>
<dbReference type="Pfam" id="PF22725">
    <property type="entry name" value="GFO_IDH_MocA_C3"/>
    <property type="match status" value="1"/>
</dbReference>
<dbReference type="InterPro" id="IPR051317">
    <property type="entry name" value="Gfo/Idh/MocA_oxidoreduct"/>
</dbReference>
<feature type="domain" description="Gfo/Idh/MocA-like oxidoreductase N-terminal" evidence="1">
    <location>
        <begin position="10"/>
        <end position="137"/>
    </location>
</feature>